<accession>A0A1B6CRC7</accession>
<keyword evidence="5 6" id="KW-0472">Membrane</keyword>
<comment type="similarity">
    <text evidence="2">Belongs to the TMEM151 family.</text>
</comment>
<keyword evidence="3 6" id="KW-0812">Transmembrane</keyword>
<reference evidence="7" key="1">
    <citation type="submission" date="2015-12" db="EMBL/GenBank/DDBJ databases">
        <title>De novo transcriptome assembly of four potential Pierce s Disease insect vectors from Arizona vineyards.</title>
        <authorList>
            <person name="Tassone E.E."/>
        </authorList>
    </citation>
    <scope>NUCLEOTIDE SEQUENCE</scope>
</reference>
<proteinExistence type="inferred from homology"/>
<keyword evidence="4 6" id="KW-1133">Transmembrane helix</keyword>
<evidence type="ECO:0000256" key="4">
    <source>
        <dbReference type="ARBA" id="ARBA00022989"/>
    </source>
</evidence>
<dbReference type="GO" id="GO:0016020">
    <property type="term" value="C:membrane"/>
    <property type="evidence" value="ECO:0007669"/>
    <property type="project" value="UniProtKB-SubCell"/>
</dbReference>
<feature type="transmembrane region" description="Helical" evidence="6">
    <location>
        <begin position="52"/>
        <end position="71"/>
    </location>
</feature>
<evidence type="ECO:0000313" key="7">
    <source>
        <dbReference type="EMBL" id="JAS15968.1"/>
    </source>
</evidence>
<organism evidence="7">
    <name type="scientific">Clastoptera arizonana</name>
    <name type="common">Arizona spittle bug</name>
    <dbReference type="NCBI Taxonomy" id="38151"/>
    <lineage>
        <taxon>Eukaryota</taxon>
        <taxon>Metazoa</taxon>
        <taxon>Ecdysozoa</taxon>
        <taxon>Arthropoda</taxon>
        <taxon>Hexapoda</taxon>
        <taxon>Insecta</taxon>
        <taxon>Pterygota</taxon>
        <taxon>Neoptera</taxon>
        <taxon>Paraneoptera</taxon>
        <taxon>Hemiptera</taxon>
        <taxon>Auchenorrhyncha</taxon>
        <taxon>Cercopoidea</taxon>
        <taxon>Clastopteridae</taxon>
        <taxon>Clastoptera</taxon>
    </lineage>
</organism>
<gene>
    <name evidence="7" type="ORF">g.10608</name>
</gene>
<evidence type="ECO:0008006" key="8">
    <source>
        <dbReference type="Google" id="ProtNLM"/>
    </source>
</evidence>
<protein>
    <recommendedName>
        <fullName evidence="8">Transmembrane protein 151B</fullName>
    </recommendedName>
</protein>
<evidence type="ECO:0000256" key="3">
    <source>
        <dbReference type="ARBA" id="ARBA00022692"/>
    </source>
</evidence>
<dbReference type="Pfam" id="PF14857">
    <property type="entry name" value="TMEM151"/>
    <property type="match status" value="1"/>
</dbReference>
<feature type="transmembrane region" description="Helical" evidence="6">
    <location>
        <begin position="100"/>
        <end position="118"/>
    </location>
</feature>
<dbReference type="EMBL" id="GEDC01021330">
    <property type="protein sequence ID" value="JAS15968.1"/>
    <property type="molecule type" value="Transcribed_RNA"/>
</dbReference>
<evidence type="ECO:0000256" key="6">
    <source>
        <dbReference type="SAM" id="Phobius"/>
    </source>
</evidence>
<dbReference type="PANTHER" id="PTHR31893">
    <property type="entry name" value="TRANSMEMBRANE PROTEIN 151 HOMOLOG"/>
    <property type="match status" value="1"/>
</dbReference>
<evidence type="ECO:0000256" key="1">
    <source>
        <dbReference type="ARBA" id="ARBA00004141"/>
    </source>
</evidence>
<sequence>RGARKWRLVIALGAILRDGANMSHSALNQEEQEEQYPIAQTVCGTLHRESNWKCFILTSLIFGCLGAVTWCRFTQVTKVVINFSLYPIKSSRQMSPCDEGYIYIPVAFMAMLYLLYLVECWHCTARIELGYRVDVASVLERVQQMCEAQPIVWWKAVCYHYVRRKRQVTRYRNGDAYTSTQVYYERVNSHAAGATFVFAYCGVKDISRKLMLQDAKGSITKIRFSKGFAFANVEAAAEFEEQRSRFFSEHERYDDYMEMREGLDLTNVAGFKENVIAMTDPERMPWYASHAVFWLCSFCLMSWPLRLILEYNTAYVHYQVTKLFGINYEAIPSLPISPTQPNIIQEPTRPLPTSRSEISHGNSTIDSGELEWCIQENSALVPSYSEALLIGNEGSTQRLPSATSSYSIRAVNNNNITSRGHRPSWGSIIARPELSRSSTQNRLVLYYPSPLVEACPEDPFCGREATTPTYEDPPTYEEALRFPALTRLRRSLTDRGEICRRSLFPQRRSCNVDTSVTEIRMAPQPPRGRTVITMETSL</sequence>
<evidence type="ECO:0000256" key="5">
    <source>
        <dbReference type="ARBA" id="ARBA00023136"/>
    </source>
</evidence>
<name>A0A1B6CRC7_9HEMI</name>
<comment type="subcellular location">
    <subcellularLocation>
        <location evidence="1">Membrane</location>
        <topology evidence="1">Multi-pass membrane protein</topology>
    </subcellularLocation>
</comment>
<dbReference type="InterPro" id="IPR026767">
    <property type="entry name" value="Tmem151"/>
</dbReference>
<dbReference type="AlphaFoldDB" id="A0A1B6CRC7"/>
<evidence type="ECO:0000256" key="2">
    <source>
        <dbReference type="ARBA" id="ARBA00009583"/>
    </source>
</evidence>
<feature type="non-terminal residue" evidence="7">
    <location>
        <position position="1"/>
    </location>
</feature>
<dbReference type="PANTHER" id="PTHR31893:SF5">
    <property type="entry name" value="TRANSMEMBRANE PROTEIN 151 HOMOLOG"/>
    <property type="match status" value="1"/>
</dbReference>